<comment type="caution">
    <text evidence="1">The sequence shown here is derived from an EMBL/GenBank/DDBJ whole genome shotgun (WGS) entry which is preliminary data.</text>
</comment>
<protein>
    <submittedName>
        <fullName evidence="1">Uncharacterized protein</fullName>
    </submittedName>
</protein>
<reference evidence="1 2" key="1">
    <citation type="submission" date="2019-11" db="EMBL/GenBank/DDBJ databases">
        <title>Description of Pedobacter sp. LMG 31462T.</title>
        <authorList>
            <person name="Carlier A."/>
            <person name="Qi S."/>
            <person name="Vandamme P."/>
        </authorList>
    </citation>
    <scope>NUCLEOTIDE SEQUENCE [LARGE SCALE GENOMIC DNA]</scope>
    <source>
        <strain evidence="1 2">LMG 31462</strain>
    </source>
</reference>
<keyword evidence="2" id="KW-1185">Reference proteome</keyword>
<accession>A0ABR6ES86</accession>
<organism evidence="1 2">
    <name type="scientific">Pedobacter gandavensis</name>
    <dbReference type="NCBI Taxonomy" id="2679963"/>
    <lineage>
        <taxon>Bacteria</taxon>
        <taxon>Pseudomonadati</taxon>
        <taxon>Bacteroidota</taxon>
        <taxon>Sphingobacteriia</taxon>
        <taxon>Sphingobacteriales</taxon>
        <taxon>Sphingobacteriaceae</taxon>
        <taxon>Pedobacter</taxon>
    </lineage>
</organism>
<proteinExistence type="predicted"/>
<dbReference type="EMBL" id="WNXC01000001">
    <property type="protein sequence ID" value="MBB2147283.1"/>
    <property type="molecule type" value="Genomic_DNA"/>
</dbReference>
<dbReference type="InterPro" id="IPR046233">
    <property type="entry name" value="DUF6266"/>
</dbReference>
<sequence>MAIASNGPQGHLNGKVGNLVFYMLNGQPVVRLIGRKGKPSTLQLANYQAMEVTMKLLNRVGSFIKLGYGLQAKGTVHNAHNLATSYHKKEALKGEYPNISIDYSKVMLSKGVMPETKDLKIEKVDGGLEISWDPTHYDELRHNDSVMVMICTPEAKRDQEYLNIARRSEGKCFIPMYEEALNQQIEPYISFISADGERISDSVYLGNLNGEGENPLEKQQKEKYQQVKTRFDQVESSYLNQMKENFQNKPDTKAFKYLEKEYKVLKKQLEHLPGKPG</sequence>
<evidence type="ECO:0000313" key="1">
    <source>
        <dbReference type="EMBL" id="MBB2147283.1"/>
    </source>
</evidence>
<dbReference type="RefSeq" id="WP_182952568.1">
    <property type="nucleotide sequence ID" value="NZ_WNXC01000001.1"/>
</dbReference>
<dbReference type="Pfam" id="PF19781">
    <property type="entry name" value="DUF6266"/>
    <property type="match status" value="1"/>
</dbReference>
<dbReference type="Proteomes" id="UP000636110">
    <property type="component" value="Unassembled WGS sequence"/>
</dbReference>
<gene>
    <name evidence="1" type="ORF">GM920_00025</name>
</gene>
<evidence type="ECO:0000313" key="2">
    <source>
        <dbReference type="Proteomes" id="UP000636110"/>
    </source>
</evidence>
<name>A0ABR6ES86_9SPHI</name>